<organism evidence="1 2">
    <name type="scientific">Rhodopseudomonas palustris</name>
    <dbReference type="NCBI Taxonomy" id="1076"/>
    <lineage>
        <taxon>Bacteria</taxon>
        <taxon>Pseudomonadati</taxon>
        <taxon>Pseudomonadota</taxon>
        <taxon>Alphaproteobacteria</taxon>
        <taxon>Hyphomicrobiales</taxon>
        <taxon>Nitrobacteraceae</taxon>
        <taxon>Rhodopseudomonas</taxon>
    </lineage>
</organism>
<dbReference type="InterPro" id="IPR050767">
    <property type="entry name" value="Sel1_AlgK"/>
</dbReference>
<gene>
    <name evidence="1" type="ORF">HZA66_22105</name>
</gene>
<dbReference type="Pfam" id="PF08238">
    <property type="entry name" value="Sel1"/>
    <property type="match status" value="3"/>
</dbReference>
<evidence type="ECO:0000313" key="2">
    <source>
        <dbReference type="Proteomes" id="UP000782519"/>
    </source>
</evidence>
<evidence type="ECO:0000313" key="1">
    <source>
        <dbReference type="EMBL" id="MBI5132146.1"/>
    </source>
</evidence>
<dbReference type="InterPro" id="IPR011990">
    <property type="entry name" value="TPR-like_helical_dom_sf"/>
</dbReference>
<dbReference type="PANTHER" id="PTHR11102:SF160">
    <property type="entry name" value="ERAD-ASSOCIATED E3 UBIQUITIN-PROTEIN LIGASE COMPONENT HRD3"/>
    <property type="match status" value="1"/>
</dbReference>
<sequence>MEPMTGFAGRGHGMVREIGRRFAAGLVATLLLSGAAVPAWAQSADLALCDRIAADPADPDKPAGVKGVAEIAPGDVEMAIKYCRTAAGGARRALYALGRAHTANKQPAEAIAAFRKAADKGSTSAMVELGVAYATGAGVARDDGRARQLFERAAEAGNPRGVSNLAALSGTTPSDPAKTRALLAKGAETNAEAQYQLGILLAEGVGGPKDDVAARALFEKAAGQGHAGALERMGAFAQSGRGGPKDSAAARGFYEKAAALGNADAAAALKRADCPFAIKDKQGKLVSNLCF</sequence>
<dbReference type="PANTHER" id="PTHR11102">
    <property type="entry name" value="SEL-1-LIKE PROTEIN"/>
    <property type="match status" value="1"/>
</dbReference>
<dbReference type="SMART" id="SM00671">
    <property type="entry name" value="SEL1"/>
    <property type="match status" value="4"/>
</dbReference>
<dbReference type="Proteomes" id="UP000782519">
    <property type="component" value="Unassembled WGS sequence"/>
</dbReference>
<comment type="caution">
    <text evidence="1">The sequence shown here is derived from an EMBL/GenBank/DDBJ whole genome shotgun (WGS) entry which is preliminary data.</text>
</comment>
<name>A0A933S0J8_RHOPL</name>
<dbReference type="EMBL" id="JACRJB010000062">
    <property type="protein sequence ID" value="MBI5132146.1"/>
    <property type="molecule type" value="Genomic_DNA"/>
</dbReference>
<accession>A0A933S0J8</accession>
<dbReference type="SUPFAM" id="SSF81901">
    <property type="entry name" value="HCP-like"/>
    <property type="match status" value="1"/>
</dbReference>
<reference evidence="1" key="1">
    <citation type="submission" date="2020-07" db="EMBL/GenBank/DDBJ databases">
        <title>Huge and variable diversity of episymbiotic CPR bacteria and DPANN archaea in groundwater ecosystems.</title>
        <authorList>
            <person name="He C.Y."/>
            <person name="Keren R."/>
            <person name="Whittaker M."/>
            <person name="Farag I.F."/>
            <person name="Doudna J."/>
            <person name="Cate J.H.D."/>
            <person name="Banfield J.F."/>
        </authorList>
    </citation>
    <scope>NUCLEOTIDE SEQUENCE</scope>
    <source>
        <strain evidence="1">NC_groundwater_1818_Pr3_B-0.1um_66_35</strain>
    </source>
</reference>
<dbReference type="AlphaFoldDB" id="A0A933S0J8"/>
<protein>
    <submittedName>
        <fullName evidence="1">Sel1 repeat family protein</fullName>
    </submittedName>
</protein>
<dbReference type="InterPro" id="IPR006597">
    <property type="entry name" value="Sel1-like"/>
</dbReference>
<proteinExistence type="predicted"/>
<dbReference type="Gene3D" id="1.25.40.10">
    <property type="entry name" value="Tetratricopeptide repeat domain"/>
    <property type="match status" value="2"/>
</dbReference>